<keyword evidence="7" id="KW-0067">ATP-binding</keyword>
<evidence type="ECO:0000259" key="12">
    <source>
        <dbReference type="PROSITE" id="PS50893"/>
    </source>
</evidence>
<organism evidence="13 14">
    <name type="scientific">Ophiocordyceps polyrhachis-furcata BCC 54312</name>
    <dbReference type="NCBI Taxonomy" id="1330021"/>
    <lineage>
        <taxon>Eukaryota</taxon>
        <taxon>Fungi</taxon>
        <taxon>Dikarya</taxon>
        <taxon>Ascomycota</taxon>
        <taxon>Pezizomycotina</taxon>
        <taxon>Sordariomycetes</taxon>
        <taxon>Hypocreomycetidae</taxon>
        <taxon>Hypocreales</taxon>
        <taxon>Ophiocordycipitaceae</taxon>
        <taxon>Ophiocordyceps</taxon>
    </lineage>
</organism>
<feature type="transmembrane region" description="Helical" evidence="11">
    <location>
        <begin position="1110"/>
        <end position="1131"/>
    </location>
</feature>
<dbReference type="GO" id="GO:0016020">
    <property type="term" value="C:membrane"/>
    <property type="evidence" value="ECO:0007669"/>
    <property type="project" value="UniProtKB-SubCell"/>
</dbReference>
<dbReference type="PANTHER" id="PTHR19229">
    <property type="entry name" value="ATP-BINDING CASSETTE TRANSPORTER SUBFAMILY A ABCA"/>
    <property type="match status" value="1"/>
</dbReference>
<feature type="domain" description="ABC transporter" evidence="12">
    <location>
        <begin position="477"/>
        <end position="718"/>
    </location>
</feature>
<evidence type="ECO:0000256" key="6">
    <source>
        <dbReference type="ARBA" id="ARBA00022741"/>
    </source>
</evidence>
<dbReference type="GO" id="GO:0005524">
    <property type="term" value="F:ATP binding"/>
    <property type="evidence" value="ECO:0007669"/>
    <property type="project" value="UniProtKB-KW"/>
</dbReference>
<proteinExistence type="inferred from homology"/>
<feature type="non-terminal residue" evidence="13">
    <location>
        <position position="1631"/>
    </location>
</feature>
<feature type="transmembrane region" description="Helical" evidence="11">
    <location>
        <begin position="425"/>
        <end position="450"/>
    </location>
</feature>
<dbReference type="GO" id="GO:0016887">
    <property type="term" value="F:ATP hydrolysis activity"/>
    <property type="evidence" value="ECO:0007669"/>
    <property type="project" value="InterPro"/>
</dbReference>
<dbReference type="STRING" id="1330021.A0A367LPD4"/>
<evidence type="ECO:0000256" key="5">
    <source>
        <dbReference type="ARBA" id="ARBA00022737"/>
    </source>
</evidence>
<evidence type="ECO:0000256" key="3">
    <source>
        <dbReference type="ARBA" id="ARBA00022448"/>
    </source>
</evidence>
<feature type="transmembrane region" description="Helical" evidence="11">
    <location>
        <begin position="1143"/>
        <end position="1167"/>
    </location>
</feature>
<evidence type="ECO:0000256" key="2">
    <source>
        <dbReference type="ARBA" id="ARBA00008869"/>
    </source>
</evidence>
<feature type="transmembrane region" description="Helical" evidence="11">
    <location>
        <begin position="383"/>
        <end position="404"/>
    </location>
</feature>
<dbReference type="SUPFAM" id="SSF52540">
    <property type="entry name" value="P-loop containing nucleoside triphosphate hydrolases"/>
    <property type="match status" value="2"/>
</dbReference>
<feature type="domain" description="ABC transporter" evidence="12">
    <location>
        <begin position="1307"/>
        <end position="1535"/>
    </location>
</feature>
<dbReference type="InterPro" id="IPR003439">
    <property type="entry name" value="ABC_transporter-like_ATP-bd"/>
</dbReference>
<name>A0A367LPD4_9HYPO</name>
<dbReference type="InterPro" id="IPR013525">
    <property type="entry name" value="ABC2_TM"/>
</dbReference>
<evidence type="ECO:0000256" key="10">
    <source>
        <dbReference type="SAM" id="MobiDB-lite"/>
    </source>
</evidence>
<feature type="compositionally biased region" description="Gly residues" evidence="10">
    <location>
        <begin position="1276"/>
        <end position="1295"/>
    </location>
</feature>
<sequence length="1631" mass="176654">MVAKRRLKHPMVRQIWTLMHKNIRCLVRQHWLITLFVAFIIPVGLSVLFTSVKLHFLPPAVHGIGISRPIKSLRDAMNIAHGSGHDRLMLVDGPGGLNNYNNMSRIVHLIEQETKSYRSPVQTIRISDENDLEAYCRGTLRGMTRCFGAVIMRDAPPTGRWRYTIKTDAVAAMAGVKIDVFNDRNFEQVYLLPLQRAVDRAIASIEAGDGPNLLEDDLNELPFTSETQAEYEGRRQENYLSAIVNFMGVGFVTTIIWVTYHLAGIVAADRESGMTRLIDAMMPGSRPSAAQATRIMAHHLSFSALYAPAWIVAGIIFRFGVFVHSSLFVILVLQLLGGLGTVSFTILCASFFGRSQLSSAVAAISTLLLAILAQSVTYPSTTIVAILSALFTPCNYVYFITLMARFERADRATHLTQAAPGDSPWNLPGLFLWLLLALQVVIYPLLAAWVERWRFGTPADGRRLAQAVHHLDDDIAVRIDGLTKVYCPALLSRLAAFFCCGGGSGQTTEPVVAVNGLSLSCPRGQIVTLLGANGSGKSTTLNTIAGLLQPTSGSVIVDGRRGLGIAPQKNVLWDDVSVEDHLKIFGRLKSPVRPPTADETAELIKAVDLWPKRNALAKTLSGGQKRKLQLGMMLAGGSAVCCVDEVSSGLDPISRRKIWDILLAERGRRTLILTTHFLDEADLLADHIAVLSRGTLRAAGSSAELKERFGGGYHIRIPADRGSNMAPEMEGMDRKVASDGTTYVARTSDLAARAIQQLDARGIDGYHFSSPNIEDVFLTLVEEVEAEQKLARPGTNGGFTPLELMDGTDVGNARQMAALFRKRVTVLKRNWMPYAVAVCLPILAAALTSLYVRESDPLGCSARQPTSEKEPQMWPDDYDPMFLMGPKERANELELRRILMPIFQGTKMRPGRSVKGILGRNALQAVDTYDNFTRSVHDHRKRLVTGIWLGDGEQTMAWWANKFVTSALMAQQVFNSLRLKTPILTDWEAFDAPFHLGLGSVINLVIYMSAALIFLPAFFSLYPSSERQSGVRALQYSNGVRPLSLWTAYLAFDLVFILAVAGLTTGIWVAMADRWYHIGYMLIVTALYGVASTIFSYLVSLYARSPVGSFGLSATTQGVFFLAYLLAYMSVLRYVPTDRVDGALVLSHFLLAVLTPIGSLVRSLFIVTNLLATACETEVQRFSARPASLLVYGGPMLYLALQSMAFFGLLVWLDSGRSFGEGRRGKDDGGGRRCIDSVDGVVEEDEEEKAAVTEKKKNEEEAAEVVVVKKGSCGGGGGGGGGGGDGGGGGGGVGPKSGAAPEKNNGLRVMNLTKSFGRNTAVDNVSFEVGRGEIFALLGPNGAGKSTTMAMIRGDQRPSRKGGDVLVGPISVTRNRAAARSRLGVCPQTDALDAYLTVREHLDFYARVRGVPDFGHNVSAVLDAVRLQGLASRMAMNLSGGNRRKLNLAIALLGNPDVVLLDEPSSGLDAAAKRVLWPILSAAAAGRCILLTTHSLEEADALASRAGILARRMLAVGSLDELRSRAGHRLYVHLVAASAPRTPASHMARVAAWVRVAMPHAELEPGTALGRLVVLLQRHKAALGVEHYSVSPTTLDQVFLSIVGGQRDVDDGGGEANAVVVVEDSSPVGFL</sequence>
<dbReference type="PROSITE" id="PS00211">
    <property type="entry name" value="ABC_TRANSPORTER_1"/>
    <property type="match status" value="2"/>
</dbReference>
<keyword evidence="4 11" id="KW-0812">Transmembrane</keyword>
<dbReference type="OrthoDB" id="8061355at2759"/>
<dbReference type="GO" id="GO:0140359">
    <property type="term" value="F:ABC-type transporter activity"/>
    <property type="evidence" value="ECO:0007669"/>
    <property type="project" value="InterPro"/>
</dbReference>
<dbReference type="Pfam" id="PF00005">
    <property type="entry name" value="ABC_tran"/>
    <property type="match status" value="2"/>
</dbReference>
<reference evidence="13 14" key="1">
    <citation type="journal article" date="2015" name="BMC Genomics">
        <title>Insights from the genome of Ophiocordyceps polyrhachis-furcata to pathogenicity and host specificity in insect fungi.</title>
        <authorList>
            <person name="Wichadakul D."/>
            <person name="Kobmoo N."/>
            <person name="Ingsriswang S."/>
            <person name="Tangphatsornruang S."/>
            <person name="Chantasingh D."/>
            <person name="Luangsa-ard J.J."/>
            <person name="Eurwilaichitr L."/>
        </authorList>
    </citation>
    <scope>NUCLEOTIDE SEQUENCE [LARGE SCALE GENOMIC DNA]</scope>
    <source>
        <strain evidence="13 14">BCC 54312</strain>
    </source>
</reference>
<evidence type="ECO:0000313" key="13">
    <source>
        <dbReference type="EMBL" id="RCI16269.1"/>
    </source>
</evidence>
<gene>
    <name evidence="13" type="ORF">L249_2631</name>
</gene>
<comment type="similarity">
    <text evidence="2">Belongs to the ABC transporter superfamily. ABCA family.</text>
</comment>
<feature type="transmembrane region" description="Helical" evidence="11">
    <location>
        <begin position="31"/>
        <end position="49"/>
    </location>
</feature>
<feature type="transmembrane region" description="Helical" evidence="11">
    <location>
        <begin position="300"/>
        <end position="321"/>
    </location>
</feature>
<comment type="caution">
    <text evidence="13">The sequence shown here is derived from an EMBL/GenBank/DDBJ whole genome shotgun (WGS) entry which is preliminary data.</text>
</comment>
<accession>A0A367LPD4</accession>
<feature type="transmembrane region" description="Helical" evidence="11">
    <location>
        <begin position="1078"/>
        <end position="1098"/>
    </location>
</feature>
<keyword evidence="8 11" id="KW-1133">Transmembrane helix</keyword>
<dbReference type="Gene3D" id="3.40.50.300">
    <property type="entry name" value="P-loop containing nucleotide triphosphate hydrolases"/>
    <property type="match status" value="2"/>
</dbReference>
<keyword evidence="5" id="KW-0677">Repeat</keyword>
<evidence type="ECO:0000256" key="9">
    <source>
        <dbReference type="ARBA" id="ARBA00023136"/>
    </source>
</evidence>
<feature type="transmembrane region" description="Helical" evidence="11">
    <location>
        <begin position="243"/>
        <end position="268"/>
    </location>
</feature>
<keyword evidence="14" id="KW-1185">Reference proteome</keyword>
<keyword evidence="6" id="KW-0547">Nucleotide-binding</keyword>
<comment type="subcellular location">
    <subcellularLocation>
        <location evidence="1">Membrane</location>
        <topology evidence="1">Multi-pass membrane protein</topology>
    </subcellularLocation>
</comment>
<dbReference type="SMART" id="SM00382">
    <property type="entry name" value="AAA"/>
    <property type="match status" value="2"/>
</dbReference>
<keyword evidence="3" id="KW-0813">Transport</keyword>
<evidence type="ECO:0000256" key="8">
    <source>
        <dbReference type="ARBA" id="ARBA00022989"/>
    </source>
</evidence>
<feature type="region of interest" description="Disordered" evidence="10">
    <location>
        <begin position="1276"/>
        <end position="1304"/>
    </location>
</feature>
<keyword evidence="9 11" id="KW-0472">Membrane</keyword>
<dbReference type="InterPro" id="IPR017871">
    <property type="entry name" value="ABC_transporter-like_CS"/>
</dbReference>
<dbReference type="EMBL" id="LKCN02000001">
    <property type="protein sequence ID" value="RCI16269.1"/>
    <property type="molecule type" value="Genomic_DNA"/>
</dbReference>
<dbReference type="InterPro" id="IPR003593">
    <property type="entry name" value="AAA+_ATPase"/>
</dbReference>
<dbReference type="PROSITE" id="PS50893">
    <property type="entry name" value="ABC_TRANSPORTER_2"/>
    <property type="match status" value="2"/>
</dbReference>
<dbReference type="Pfam" id="PF12698">
    <property type="entry name" value="ABC2_membrane_3"/>
    <property type="match status" value="1"/>
</dbReference>
<dbReference type="InterPro" id="IPR027417">
    <property type="entry name" value="P-loop_NTPase"/>
</dbReference>
<evidence type="ECO:0000256" key="4">
    <source>
        <dbReference type="ARBA" id="ARBA00022692"/>
    </source>
</evidence>
<feature type="transmembrane region" description="Helical" evidence="11">
    <location>
        <begin position="359"/>
        <end position="377"/>
    </location>
</feature>
<evidence type="ECO:0000256" key="1">
    <source>
        <dbReference type="ARBA" id="ARBA00004141"/>
    </source>
</evidence>
<evidence type="ECO:0000313" key="14">
    <source>
        <dbReference type="Proteomes" id="UP000253664"/>
    </source>
</evidence>
<evidence type="ECO:0000256" key="7">
    <source>
        <dbReference type="ARBA" id="ARBA00022840"/>
    </source>
</evidence>
<dbReference type="GO" id="GO:0005319">
    <property type="term" value="F:lipid transporter activity"/>
    <property type="evidence" value="ECO:0007669"/>
    <property type="project" value="TreeGrafter"/>
</dbReference>
<feature type="transmembrane region" description="Helical" evidence="11">
    <location>
        <begin position="1043"/>
        <end position="1071"/>
    </location>
</feature>
<dbReference type="Proteomes" id="UP000253664">
    <property type="component" value="Unassembled WGS sequence"/>
</dbReference>
<feature type="transmembrane region" description="Helical" evidence="11">
    <location>
        <begin position="327"/>
        <end position="352"/>
    </location>
</feature>
<protein>
    <recommendedName>
        <fullName evidence="12">ABC transporter domain-containing protein</fullName>
    </recommendedName>
</protein>
<dbReference type="InterPro" id="IPR026082">
    <property type="entry name" value="ABCA"/>
</dbReference>
<feature type="transmembrane region" description="Helical" evidence="11">
    <location>
        <begin position="1187"/>
        <end position="1213"/>
    </location>
</feature>
<feature type="transmembrane region" description="Helical" evidence="11">
    <location>
        <begin position="1004"/>
        <end position="1023"/>
    </location>
</feature>
<dbReference type="CDD" id="cd03263">
    <property type="entry name" value="ABC_subfamily_A"/>
    <property type="match status" value="2"/>
</dbReference>
<evidence type="ECO:0000256" key="11">
    <source>
        <dbReference type="SAM" id="Phobius"/>
    </source>
</evidence>
<dbReference type="PANTHER" id="PTHR19229:SF36">
    <property type="entry name" value="ATP-BINDING CASSETTE SUB-FAMILY A MEMBER 2"/>
    <property type="match status" value="1"/>
</dbReference>